<dbReference type="GO" id="GO:0019867">
    <property type="term" value="C:outer membrane"/>
    <property type="evidence" value="ECO:0007669"/>
    <property type="project" value="InterPro"/>
</dbReference>
<dbReference type="Gene3D" id="2.40.160.50">
    <property type="entry name" value="membrane protein fhac: a member of the omp85/tpsb transporter family"/>
    <property type="match status" value="1"/>
</dbReference>
<proteinExistence type="predicted"/>
<feature type="compositionally biased region" description="Low complexity" evidence="6">
    <location>
        <begin position="138"/>
        <end position="148"/>
    </location>
</feature>
<evidence type="ECO:0000313" key="11">
    <source>
        <dbReference type="Proteomes" id="UP001163152"/>
    </source>
</evidence>
<keyword evidence="2" id="KW-0812">Transmembrane</keyword>
<evidence type="ECO:0000259" key="9">
    <source>
        <dbReference type="Pfam" id="PF08479"/>
    </source>
</evidence>
<dbReference type="InterPro" id="IPR039910">
    <property type="entry name" value="D15-like"/>
</dbReference>
<evidence type="ECO:0000256" key="3">
    <source>
        <dbReference type="ARBA" id="ARBA00022729"/>
    </source>
</evidence>
<dbReference type="Pfam" id="PF07244">
    <property type="entry name" value="POTRA"/>
    <property type="match status" value="2"/>
</dbReference>
<name>A0A9E9CBG1_9CYAN</name>
<evidence type="ECO:0000256" key="4">
    <source>
        <dbReference type="ARBA" id="ARBA00023136"/>
    </source>
</evidence>
<feature type="compositionally biased region" description="Acidic residues" evidence="6">
    <location>
        <begin position="173"/>
        <end position="182"/>
    </location>
</feature>
<dbReference type="Gene3D" id="3.10.20.310">
    <property type="entry name" value="membrane protein fhac"/>
    <property type="match status" value="3"/>
</dbReference>
<feature type="compositionally biased region" description="Pro residues" evidence="6">
    <location>
        <begin position="187"/>
        <end position="197"/>
    </location>
</feature>
<evidence type="ECO:0000256" key="1">
    <source>
        <dbReference type="ARBA" id="ARBA00004370"/>
    </source>
</evidence>
<accession>A0A9E9CBG1</accession>
<protein>
    <submittedName>
        <fullName evidence="10">BamA/TamA family outer membrane protein</fullName>
    </submittedName>
</protein>
<feature type="region of interest" description="Disordered" evidence="6">
    <location>
        <begin position="102"/>
        <end position="206"/>
    </location>
</feature>
<dbReference type="RefSeq" id="WP_268612582.1">
    <property type="nucleotide sequence ID" value="NZ_CP113797.1"/>
</dbReference>
<dbReference type="PANTHER" id="PTHR12815">
    <property type="entry name" value="SORTING AND ASSEMBLY MACHINERY SAMM50 PROTEIN FAMILY MEMBER"/>
    <property type="match status" value="1"/>
</dbReference>
<gene>
    <name evidence="10" type="ORF">OXH18_10075</name>
</gene>
<evidence type="ECO:0000259" key="7">
    <source>
        <dbReference type="Pfam" id="PF01103"/>
    </source>
</evidence>
<dbReference type="AlphaFoldDB" id="A0A9E9CBG1"/>
<dbReference type="PANTHER" id="PTHR12815:SF47">
    <property type="entry name" value="TRANSLOCATION AND ASSEMBLY MODULE SUBUNIT TAMA"/>
    <property type="match status" value="1"/>
</dbReference>
<dbReference type="InterPro" id="IPR000184">
    <property type="entry name" value="Bac_surfAg_D15"/>
</dbReference>
<keyword evidence="11" id="KW-1185">Reference proteome</keyword>
<evidence type="ECO:0000313" key="10">
    <source>
        <dbReference type="EMBL" id="WAL62312.1"/>
    </source>
</evidence>
<keyword evidence="5" id="KW-0998">Cell outer membrane</keyword>
<sequence>MSWCVEVPNGLDSMRFSPVLLAVVAASTTLGLAHPANAEATNPDQTVESDSLEVTGSKVTVADVAEGELETQLSLDELYGSLSVEPRADSTAIEFTNVALDDLAQTPPSNPPSDTPFDAPAPQVPAGSETPTEETPNQLQFQLDQPPDLDVPPAAPESDIPEVESPEPVTPDAELDEPDASPDAEPVAPPPATPPATSPATEQPGAEPRVLVSEVLVVGAEGDLQNEVYRVIQTQPGRTTTRSQLQEDINAIFATGFFSSVRAVPEDTPLGVRVTFDVAPNPVLESVQLSGSVLETIVYNEEEVPLQTAVDDIFSPQYGQILNLRNLQLGVEQLNQLYQDNGYVLAQVVGAPQISPDGVVTLEVAEGVIEDIQIRFLNRDGEAEDDEGEPIRGRTRDFIITREFESQPGDVFNRQQIQADLQRAFALGIFEDLNISLNPGQDPRQVDVIVNVTERNTGSFAAGIGISSASGFFGTASFQEQNLGGNNQRLNAELQIGSRDLLFDISFTDPWIGGDPNRTSYTVNAFGRQSRSLVFEGDDEDIRLPNGDRPRVRRFGGGVTFGRPLDDGWRVSLGAQYQRVSIRDLDGNLEPRSEFGTPLSFSDSGQDDLFTVQFTASQDQRNNPLQPTSGSFLRFSTEQSIPIGNGNIFLNRLRASYSYFLPVRFTNFTEGCRLDDPSPVDCPQTLAFNVQGGTILGDLPPYEAFSLGGTDSVRGYGAGELASGRSFLQATVEYRFPVFSIVSGALFADVGTDLGTGDDIPGNPSEILNKPGSGFGYGVGVRVQSPLGQIRVDYAINDEGGSQIHFGIGERF</sequence>
<keyword evidence="4" id="KW-0472">Membrane</keyword>
<dbReference type="InterPro" id="IPR010827">
    <property type="entry name" value="BamA/TamA_POTRA"/>
</dbReference>
<dbReference type="Proteomes" id="UP001163152">
    <property type="component" value="Chromosome"/>
</dbReference>
<evidence type="ECO:0000256" key="2">
    <source>
        <dbReference type="ARBA" id="ARBA00022692"/>
    </source>
</evidence>
<dbReference type="EMBL" id="CP113797">
    <property type="protein sequence ID" value="WAL62312.1"/>
    <property type="molecule type" value="Genomic_DNA"/>
</dbReference>
<dbReference type="Pfam" id="PF08479">
    <property type="entry name" value="POTRA_2"/>
    <property type="match status" value="1"/>
</dbReference>
<reference evidence="10" key="1">
    <citation type="submission" date="2022-12" db="EMBL/GenBank/DDBJ databases">
        <title>Polyphasic identification of a Novel Hot-Spring Cyanobacterium Ocullathermofonsia sinensis gen nov. sp. nov. and Genomic Insights on its Adaptations to the Thermal Habitat.</title>
        <authorList>
            <person name="Daroch M."/>
            <person name="Tang J."/>
            <person name="Jiang Y."/>
        </authorList>
    </citation>
    <scope>NUCLEOTIDE SEQUENCE</scope>
    <source>
        <strain evidence="10">PKUAC-SCTA174</strain>
    </source>
</reference>
<feature type="domain" description="Bacterial surface antigen (D15)" evidence="7">
    <location>
        <begin position="482"/>
        <end position="812"/>
    </location>
</feature>
<evidence type="ECO:0000259" key="8">
    <source>
        <dbReference type="Pfam" id="PF07244"/>
    </source>
</evidence>
<evidence type="ECO:0000256" key="6">
    <source>
        <dbReference type="SAM" id="MobiDB-lite"/>
    </source>
</evidence>
<dbReference type="KEGG" id="tsin:OXH18_10075"/>
<feature type="domain" description="POTRA" evidence="8">
    <location>
        <begin position="394"/>
        <end position="455"/>
    </location>
</feature>
<organism evidence="10 11">
    <name type="scientific">Thermocoleostomius sinensis A174</name>
    <dbReference type="NCBI Taxonomy" id="2016057"/>
    <lineage>
        <taxon>Bacteria</taxon>
        <taxon>Bacillati</taxon>
        <taxon>Cyanobacteriota</taxon>
        <taxon>Cyanophyceae</taxon>
        <taxon>Oculatellales</taxon>
        <taxon>Oculatellaceae</taxon>
        <taxon>Thermocoleostomius</taxon>
    </lineage>
</organism>
<dbReference type="Pfam" id="PF01103">
    <property type="entry name" value="Omp85"/>
    <property type="match status" value="1"/>
</dbReference>
<dbReference type="InterPro" id="IPR013686">
    <property type="entry name" value="Polypept-transport_assoc_ShlB"/>
</dbReference>
<feature type="domain" description="Polypeptide-transport-associated ShlB-type" evidence="9">
    <location>
        <begin position="304"/>
        <end position="367"/>
    </location>
</feature>
<evidence type="ECO:0000256" key="5">
    <source>
        <dbReference type="ARBA" id="ARBA00023237"/>
    </source>
</evidence>
<feature type="domain" description="POTRA" evidence="8">
    <location>
        <begin position="212"/>
        <end position="279"/>
    </location>
</feature>
<keyword evidence="3" id="KW-0732">Signal</keyword>
<comment type="subcellular location">
    <subcellularLocation>
        <location evidence="1">Membrane</location>
    </subcellularLocation>
</comment>